<dbReference type="EMBL" id="LR134313">
    <property type="protein sequence ID" value="VEF01224.1"/>
    <property type="molecule type" value="Genomic_DNA"/>
</dbReference>
<name>A0A3S4NWH0_9NEIS</name>
<sequence length="38" mass="4547">MQHRRRQIIFQAAKRAFLAKQSAIRQHTARSRKSTKHC</sequence>
<evidence type="ECO:0000313" key="2">
    <source>
        <dbReference type="Proteomes" id="UP000279284"/>
    </source>
</evidence>
<reference evidence="1 2" key="1">
    <citation type="submission" date="2018-12" db="EMBL/GenBank/DDBJ databases">
        <authorList>
            <consortium name="Pathogen Informatics"/>
        </authorList>
    </citation>
    <scope>NUCLEOTIDE SEQUENCE [LARGE SCALE GENOMIC DNA]</scope>
    <source>
        <strain evidence="1 2">NCTC10296</strain>
    </source>
</reference>
<protein>
    <submittedName>
        <fullName evidence="1">Uncharacterized protein</fullName>
    </submittedName>
</protein>
<dbReference type="KEGG" id="nci:NCTC10296_01235"/>
<accession>A0A3S4NWH0</accession>
<organism evidence="1 2">
    <name type="scientific">Neisseria canis</name>
    <dbReference type="NCBI Taxonomy" id="493"/>
    <lineage>
        <taxon>Bacteria</taxon>
        <taxon>Pseudomonadati</taxon>
        <taxon>Pseudomonadota</taxon>
        <taxon>Betaproteobacteria</taxon>
        <taxon>Neisseriales</taxon>
        <taxon>Neisseriaceae</taxon>
        <taxon>Neisseria</taxon>
    </lineage>
</organism>
<gene>
    <name evidence="1" type="ORF">NCTC10296_01235</name>
</gene>
<dbReference type="AlphaFoldDB" id="A0A3S4NWH0"/>
<keyword evidence="2" id="KW-1185">Reference proteome</keyword>
<proteinExistence type="predicted"/>
<dbReference type="Proteomes" id="UP000279284">
    <property type="component" value="Chromosome"/>
</dbReference>
<evidence type="ECO:0000313" key="1">
    <source>
        <dbReference type="EMBL" id="VEF01224.1"/>
    </source>
</evidence>